<evidence type="ECO:0000313" key="1">
    <source>
        <dbReference type="EMBL" id="KER25396.1"/>
    </source>
</evidence>
<feature type="non-terminal residue" evidence="1">
    <location>
        <position position="1"/>
    </location>
</feature>
<organism evidence="1 2">
    <name type="scientific">Opisthorchis viverrini</name>
    <name type="common">Southeast Asian liver fluke</name>
    <dbReference type="NCBI Taxonomy" id="6198"/>
    <lineage>
        <taxon>Eukaryota</taxon>
        <taxon>Metazoa</taxon>
        <taxon>Spiralia</taxon>
        <taxon>Lophotrochozoa</taxon>
        <taxon>Platyhelminthes</taxon>
        <taxon>Trematoda</taxon>
        <taxon>Digenea</taxon>
        <taxon>Opisthorchiida</taxon>
        <taxon>Opisthorchiata</taxon>
        <taxon>Opisthorchiidae</taxon>
        <taxon>Opisthorchis</taxon>
    </lineage>
</organism>
<dbReference type="AlphaFoldDB" id="A0A074ZDM8"/>
<sequence>VASHTNPPATCHCPTMRPNHILCRDSTLTWSGEISSPTSCLPRSFISKGPFFTLQSTPKTHGRIDRSRTRPVQYGCTVRSMAFPRMRIQMPVEVYYLLCSILSFNLL</sequence>
<dbReference type="KEGG" id="ovi:T265_07138"/>
<reference evidence="1 2" key="1">
    <citation type="submission" date="2013-11" db="EMBL/GenBank/DDBJ databases">
        <title>Opisthorchis viverrini - life in the bile duct.</title>
        <authorList>
            <person name="Young N.D."/>
            <person name="Nagarajan N."/>
            <person name="Lin S.J."/>
            <person name="Korhonen P.K."/>
            <person name="Jex A.R."/>
            <person name="Hall R.S."/>
            <person name="Safavi-Hemami H."/>
            <person name="Kaewkong W."/>
            <person name="Bertrand D."/>
            <person name="Gao S."/>
            <person name="Seet Q."/>
            <person name="Wongkham S."/>
            <person name="Teh B.T."/>
            <person name="Wongkham C."/>
            <person name="Intapan P.M."/>
            <person name="Maleewong W."/>
            <person name="Yang X."/>
            <person name="Hu M."/>
            <person name="Wang Z."/>
            <person name="Hofmann A."/>
            <person name="Sternberg P.W."/>
            <person name="Tan P."/>
            <person name="Wang J."/>
            <person name="Gasser R.B."/>
        </authorList>
    </citation>
    <scope>NUCLEOTIDE SEQUENCE [LARGE SCALE GENOMIC DNA]</scope>
</reference>
<keyword evidence="2" id="KW-1185">Reference proteome</keyword>
<gene>
    <name evidence="1" type="ORF">T265_07138</name>
</gene>
<proteinExistence type="predicted"/>
<feature type="non-terminal residue" evidence="1">
    <location>
        <position position="107"/>
    </location>
</feature>
<dbReference type="RefSeq" id="XP_009170846.1">
    <property type="nucleotide sequence ID" value="XM_009172582.1"/>
</dbReference>
<protein>
    <submittedName>
        <fullName evidence="1">Uncharacterized protein</fullName>
    </submittedName>
</protein>
<dbReference type="GeneID" id="20321317"/>
<dbReference type="Proteomes" id="UP000054324">
    <property type="component" value="Unassembled WGS sequence"/>
</dbReference>
<dbReference type="CTD" id="20321317"/>
<dbReference type="EMBL" id="KL596778">
    <property type="protein sequence ID" value="KER25396.1"/>
    <property type="molecule type" value="Genomic_DNA"/>
</dbReference>
<name>A0A074ZDM8_OPIVI</name>
<accession>A0A074ZDM8</accession>
<evidence type="ECO:0000313" key="2">
    <source>
        <dbReference type="Proteomes" id="UP000054324"/>
    </source>
</evidence>